<comment type="caution">
    <text evidence="6">The sequence shown here is derived from an EMBL/GenBank/DDBJ whole genome shotgun (WGS) entry which is preliminary data.</text>
</comment>
<keyword evidence="1" id="KW-0547">Nucleotide-binding</keyword>
<dbReference type="Pfam" id="PF10431">
    <property type="entry name" value="ClpB_D2-small"/>
    <property type="match status" value="1"/>
</dbReference>
<dbReference type="PANTHER" id="PTHR11638">
    <property type="entry name" value="ATP-DEPENDENT CLP PROTEASE"/>
    <property type="match status" value="1"/>
</dbReference>
<dbReference type="GO" id="GO:0034605">
    <property type="term" value="P:cellular response to heat"/>
    <property type="evidence" value="ECO:0007669"/>
    <property type="project" value="TreeGrafter"/>
</dbReference>
<dbReference type="Gene3D" id="3.40.50.300">
    <property type="entry name" value="P-loop containing nucleotide triphosphate hydrolases"/>
    <property type="match status" value="1"/>
</dbReference>
<evidence type="ECO:0000256" key="1">
    <source>
        <dbReference type="ARBA" id="ARBA00022741"/>
    </source>
</evidence>
<gene>
    <name evidence="6" type="ORF">A2572_04080</name>
</gene>
<dbReference type="InterPro" id="IPR001270">
    <property type="entry name" value="ClpA/B"/>
</dbReference>
<dbReference type="SMART" id="SM00382">
    <property type="entry name" value="AAA"/>
    <property type="match status" value="1"/>
</dbReference>
<feature type="domain" description="Clp ATPase C-terminal" evidence="5">
    <location>
        <begin position="206"/>
        <end position="295"/>
    </location>
</feature>
<dbReference type="InterPro" id="IPR027417">
    <property type="entry name" value="P-loop_NTPase"/>
</dbReference>
<feature type="domain" description="AAA+ ATPase" evidence="4">
    <location>
        <begin position="39"/>
        <end position="187"/>
    </location>
</feature>
<dbReference type="InterPro" id="IPR003959">
    <property type="entry name" value="ATPase_AAA_core"/>
</dbReference>
<evidence type="ECO:0000256" key="2">
    <source>
        <dbReference type="ARBA" id="ARBA00022840"/>
    </source>
</evidence>
<dbReference type="Gene3D" id="1.10.8.60">
    <property type="match status" value="1"/>
</dbReference>
<keyword evidence="2" id="KW-0067">ATP-binding</keyword>
<dbReference type="PROSITE" id="PS00871">
    <property type="entry name" value="CLPAB_2"/>
    <property type="match status" value="1"/>
</dbReference>
<dbReference type="InterPro" id="IPR019489">
    <property type="entry name" value="Clp_ATPase_C"/>
</dbReference>
<dbReference type="GO" id="GO:0005737">
    <property type="term" value="C:cytoplasm"/>
    <property type="evidence" value="ECO:0007669"/>
    <property type="project" value="TreeGrafter"/>
</dbReference>
<protein>
    <submittedName>
        <fullName evidence="6">Uncharacterized protein</fullName>
    </submittedName>
</protein>
<evidence type="ECO:0000256" key="3">
    <source>
        <dbReference type="ARBA" id="ARBA00023186"/>
    </source>
</evidence>
<evidence type="ECO:0000313" key="7">
    <source>
        <dbReference type="Proteomes" id="UP000179237"/>
    </source>
</evidence>
<dbReference type="AlphaFoldDB" id="A0A1F5FPK7"/>
<dbReference type="InterPro" id="IPR028299">
    <property type="entry name" value="ClpA/B_CS2"/>
</dbReference>
<dbReference type="Proteomes" id="UP000179237">
    <property type="component" value="Unassembled WGS sequence"/>
</dbReference>
<dbReference type="FunFam" id="3.40.50.300:FF:000025">
    <property type="entry name" value="ATP-dependent Clp protease subunit"/>
    <property type="match status" value="1"/>
</dbReference>
<dbReference type="InterPro" id="IPR003593">
    <property type="entry name" value="AAA+_ATPase"/>
</dbReference>
<name>A0A1F5FPK7_9BACT</name>
<sequence>MVNLEQKIKLSVLGQDEAVSAVANAIRRSRAGLSDETRPIASFLFLGPTGVGKTETAKTLSRELFGDEKALIRIDMTEYTESHSISRLIGAPPGYVGFEEGGQLTEQVRRKPYSVILFDEAEKAHLLIFNAFLQILDDGRLTDGKGRTVNFKNTVIIMTSNLGGQYHLDDKLSAMDIQAKVFEELKKFFRPELLNRLDQIVSFTQLKKENIKGIIKIQLDSLKNRLQEKGYTVTFGESVEQMVLLYGFDKIYGARPIRRVIQNKIEDELALQILEGKLISGKKYQLGFIENRLVIK</sequence>
<accession>A0A1F5FPK7</accession>
<dbReference type="EMBL" id="MFAQ01000041">
    <property type="protein sequence ID" value="OGD81539.1"/>
    <property type="molecule type" value="Genomic_DNA"/>
</dbReference>
<evidence type="ECO:0000313" key="6">
    <source>
        <dbReference type="EMBL" id="OGD81539.1"/>
    </source>
</evidence>
<evidence type="ECO:0000259" key="5">
    <source>
        <dbReference type="SMART" id="SM01086"/>
    </source>
</evidence>
<dbReference type="GO" id="GO:0005524">
    <property type="term" value="F:ATP binding"/>
    <property type="evidence" value="ECO:0007669"/>
    <property type="project" value="UniProtKB-KW"/>
</dbReference>
<dbReference type="Pfam" id="PF07724">
    <property type="entry name" value="AAA_2"/>
    <property type="match status" value="1"/>
</dbReference>
<dbReference type="PRINTS" id="PR00300">
    <property type="entry name" value="CLPPROTEASEA"/>
</dbReference>
<dbReference type="SMART" id="SM01086">
    <property type="entry name" value="ClpB_D2-small"/>
    <property type="match status" value="1"/>
</dbReference>
<dbReference type="PANTHER" id="PTHR11638:SF175">
    <property type="entry name" value="ATP-DEPENDENT CLP PROTEASE, ATP-BINDING SUBUNIT CLPC"/>
    <property type="match status" value="1"/>
</dbReference>
<reference evidence="6 7" key="1">
    <citation type="journal article" date="2016" name="Nat. Commun.">
        <title>Thousands of microbial genomes shed light on interconnected biogeochemical processes in an aquifer system.</title>
        <authorList>
            <person name="Anantharaman K."/>
            <person name="Brown C.T."/>
            <person name="Hug L.A."/>
            <person name="Sharon I."/>
            <person name="Castelle C.J."/>
            <person name="Probst A.J."/>
            <person name="Thomas B.C."/>
            <person name="Singh A."/>
            <person name="Wilkins M.J."/>
            <person name="Karaoz U."/>
            <person name="Brodie E.L."/>
            <person name="Williams K.H."/>
            <person name="Hubbard S.S."/>
            <person name="Banfield J.F."/>
        </authorList>
    </citation>
    <scope>NUCLEOTIDE SEQUENCE [LARGE SCALE GENOMIC DNA]</scope>
</reference>
<keyword evidence="3" id="KW-0143">Chaperone</keyword>
<dbReference type="SUPFAM" id="SSF52540">
    <property type="entry name" value="P-loop containing nucleoside triphosphate hydrolases"/>
    <property type="match status" value="1"/>
</dbReference>
<organism evidence="6 7">
    <name type="scientific">Candidatus Collierbacteria bacterium RIFOXYD1_FULL_40_9</name>
    <dbReference type="NCBI Taxonomy" id="1817731"/>
    <lineage>
        <taxon>Bacteria</taxon>
        <taxon>Candidatus Collieribacteriota</taxon>
    </lineage>
</organism>
<dbReference type="CDD" id="cd19499">
    <property type="entry name" value="RecA-like_ClpB_Hsp104-like"/>
    <property type="match status" value="1"/>
</dbReference>
<dbReference type="GO" id="GO:0016887">
    <property type="term" value="F:ATP hydrolysis activity"/>
    <property type="evidence" value="ECO:0007669"/>
    <property type="project" value="InterPro"/>
</dbReference>
<proteinExistence type="predicted"/>
<dbReference type="InterPro" id="IPR050130">
    <property type="entry name" value="ClpA_ClpB"/>
</dbReference>
<evidence type="ECO:0000259" key="4">
    <source>
        <dbReference type="SMART" id="SM00382"/>
    </source>
</evidence>